<dbReference type="EMBL" id="ML170162">
    <property type="protein sequence ID" value="TDL26314.1"/>
    <property type="molecule type" value="Genomic_DNA"/>
</dbReference>
<evidence type="ECO:0000313" key="4">
    <source>
        <dbReference type="Proteomes" id="UP000294933"/>
    </source>
</evidence>
<protein>
    <submittedName>
        <fullName evidence="3">Aldo/keto reductase</fullName>
    </submittedName>
</protein>
<feature type="domain" description="NADP-dependent oxidoreductase" evidence="2">
    <location>
        <begin position="19"/>
        <end position="316"/>
    </location>
</feature>
<name>A0A4Y7QF87_9AGAM</name>
<reference evidence="3 4" key="1">
    <citation type="submission" date="2018-06" db="EMBL/GenBank/DDBJ databases">
        <title>A transcriptomic atlas of mushroom development highlights an independent origin of complex multicellularity.</title>
        <authorList>
            <consortium name="DOE Joint Genome Institute"/>
            <person name="Krizsan K."/>
            <person name="Almasi E."/>
            <person name="Merenyi Z."/>
            <person name="Sahu N."/>
            <person name="Viragh M."/>
            <person name="Koszo T."/>
            <person name="Mondo S."/>
            <person name="Kiss B."/>
            <person name="Balint B."/>
            <person name="Kues U."/>
            <person name="Barry K."/>
            <person name="Hegedus J.C."/>
            <person name="Henrissat B."/>
            <person name="Johnson J."/>
            <person name="Lipzen A."/>
            <person name="Ohm R."/>
            <person name="Nagy I."/>
            <person name="Pangilinan J."/>
            <person name="Yan J."/>
            <person name="Xiong Y."/>
            <person name="Grigoriev I.V."/>
            <person name="Hibbett D.S."/>
            <person name="Nagy L.G."/>
        </authorList>
    </citation>
    <scope>NUCLEOTIDE SEQUENCE [LARGE SCALE GENOMIC DNA]</scope>
    <source>
        <strain evidence="3 4">SZMC22713</strain>
    </source>
</reference>
<evidence type="ECO:0000313" key="3">
    <source>
        <dbReference type="EMBL" id="TDL26314.1"/>
    </source>
</evidence>
<dbReference type="GO" id="GO:0016491">
    <property type="term" value="F:oxidoreductase activity"/>
    <property type="evidence" value="ECO:0007669"/>
    <property type="project" value="UniProtKB-KW"/>
</dbReference>
<dbReference type="PANTHER" id="PTHR43625">
    <property type="entry name" value="AFLATOXIN B1 ALDEHYDE REDUCTASE"/>
    <property type="match status" value="1"/>
</dbReference>
<dbReference type="CDD" id="cd19077">
    <property type="entry name" value="AKR_AKR8A1-2"/>
    <property type="match status" value="1"/>
</dbReference>
<sequence length="340" mass="37123">MTSQTTTIANGKVTLGKTGHGLMMMTWKPTPVPDDQAFDSIKASLDSVPEGAKMLINSGEFYGVNPRTANLELVARFFEKYPSYTDKAFLSVKGGTKRDSLEPDGSPENIRQSVDAVLAALRGTKKLDLFECARVDPNFPVEKVIGTLSELVKEGKFDYIGMSECSAESLRKGYKVHPIAAVEIEVSPFSYEEETRNVIVTAQELGVAVVAYSPLGRGVLTGQIKSAKDFEEGDFRRNLTRYKDENLKHNLTIVDALKAIAERHKVTPAQLSIAWVSSLGKHVIPIPGSSNRSRTLENIEGGNLQLTAEEVAEVYRVIAANPVKGDRYWGAGDKASGLWG</sequence>
<evidence type="ECO:0000259" key="2">
    <source>
        <dbReference type="Pfam" id="PF00248"/>
    </source>
</evidence>
<dbReference type="PANTHER" id="PTHR43625:SF78">
    <property type="entry name" value="PYRIDOXAL REDUCTASE-RELATED"/>
    <property type="match status" value="1"/>
</dbReference>
<dbReference type="STRING" id="50990.A0A4Y7QF87"/>
<dbReference type="Proteomes" id="UP000294933">
    <property type="component" value="Unassembled WGS sequence"/>
</dbReference>
<dbReference type="InterPro" id="IPR036812">
    <property type="entry name" value="NAD(P)_OxRdtase_dom_sf"/>
</dbReference>
<dbReference type="GO" id="GO:0005737">
    <property type="term" value="C:cytoplasm"/>
    <property type="evidence" value="ECO:0007669"/>
    <property type="project" value="TreeGrafter"/>
</dbReference>
<organism evidence="3 4">
    <name type="scientific">Rickenella mellea</name>
    <dbReference type="NCBI Taxonomy" id="50990"/>
    <lineage>
        <taxon>Eukaryota</taxon>
        <taxon>Fungi</taxon>
        <taxon>Dikarya</taxon>
        <taxon>Basidiomycota</taxon>
        <taxon>Agaricomycotina</taxon>
        <taxon>Agaricomycetes</taxon>
        <taxon>Hymenochaetales</taxon>
        <taxon>Rickenellaceae</taxon>
        <taxon>Rickenella</taxon>
    </lineage>
</organism>
<evidence type="ECO:0000256" key="1">
    <source>
        <dbReference type="ARBA" id="ARBA00023002"/>
    </source>
</evidence>
<keyword evidence="1" id="KW-0560">Oxidoreductase</keyword>
<gene>
    <name evidence="3" type="ORF">BD410DRAFT_784413</name>
</gene>
<dbReference type="SUPFAM" id="SSF51430">
    <property type="entry name" value="NAD(P)-linked oxidoreductase"/>
    <property type="match status" value="1"/>
</dbReference>
<dbReference type="OrthoDB" id="37537at2759"/>
<dbReference type="InterPro" id="IPR050791">
    <property type="entry name" value="Aldo-Keto_reductase"/>
</dbReference>
<accession>A0A4Y7QF87</accession>
<dbReference type="InterPro" id="IPR023210">
    <property type="entry name" value="NADP_OxRdtase_dom"/>
</dbReference>
<proteinExistence type="predicted"/>
<dbReference type="AlphaFoldDB" id="A0A4Y7QF87"/>
<dbReference type="VEuPathDB" id="FungiDB:BD410DRAFT_784413"/>
<dbReference type="Gene3D" id="3.20.20.100">
    <property type="entry name" value="NADP-dependent oxidoreductase domain"/>
    <property type="match status" value="1"/>
</dbReference>
<keyword evidence="4" id="KW-1185">Reference proteome</keyword>
<dbReference type="Pfam" id="PF00248">
    <property type="entry name" value="Aldo_ket_red"/>
    <property type="match status" value="1"/>
</dbReference>